<sequence length="329" mass="38026">MSFDEGFFRISDTDVYRSYRIKSSSFYLYDPSQKRRYHVKISKILAGAILYASKFGWLLLSKRTKFWHNSYPFFFYCPFTGEIIQLPELELNCGFNQATFSTAPTSSGCVICVFHMCWHHEEIDVVPNKYGVTTCSPGDTTWSNLRLNDRFRGLITSVAYSKGVFYCVFQYRFLELPHIATYNLALQEWKIYRCPPFIQRFNLRPHPEVELIDSPDDDGKILVSYCYGECYVCVFSSVINNISLPAAEGEASELANTIQWVGYRRYISTSSGGKGQSCPQIYDWVGPPTSRWNIVWAVWPGSDTRVWIQPRHACPQFYDWVDGPTVKVL</sequence>
<evidence type="ECO:0000259" key="1">
    <source>
        <dbReference type="Pfam" id="PF03478"/>
    </source>
</evidence>
<protein>
    <recommendedName>
        <fullName evidence="1">KIB1-4 beta-propeller domain-containing protein</fullName>
    </recommendedName>
</protein>
<dbReference type="Pfam" id="PF03478">
    <property type="entry name" value="Beta-prop_KIB1-4"/>
    <property type="match status" value="1"/>
</dbReference>
<dbReference type="PANTHER" id="PTHR33127:SF5">
    <property type="entry name" value="TRANSMEMBRANE PROTEIN"/>
    <property type="match status" value="1"/>
</dbReference>
<evidence type="ECO:0000313" key="2">
    <source>
        <dbReference type="EMBL" id="KAI9185819.1"/>
    </source>
</evidence>
<evidence type="ECO:0000313" key="3">
    <source>
        <dbReference type="Proteomes" id="UP001064489"/>
    </source>
</evidence>
<organism evidence="2 3">
    <name type="scientific">Acer negundo</name>
    <name type="common">Box elder</name>
    <dbReference type="NCBI Taxonomy" id="4023"/>
    <lineage>
        <taxon>Eukaryota</taxon>
        <taxon>Viridiplantae</taxon>
        <taxon>Streptophyta</taxon>
        <taxon>Embryophyta</taxon>
        <taxon>Tracheophyta</taxon>
        <taxon>Spermatophyta</taxon>
        <taxon>Magnoliopsida</taxon>
        <taxon>eudicotyledons</taxon>
        <taxon>Gunneridae</taxon>
        <taxon>Pentapetalae</taxon>
        <taxon>rosids</taxon>
        <taxon>malvids</taxon>
        <taxon>Sapindales</taxon>
        <taxon>Sapindaceae</taxon>
        <taxon>Hippocastanoideae</taxon>
        <taxon>Acereae</taxon>
        <taxon>Acer</taxon>
    </lineage>
</organism>
<reference evidence="2" key="1">
    <citation type="journal article" date="2022" name="Plant J.">
        <title>Strategies of tolerance reflected in two North American maple genomes.</title>
        <authorList>
            <person name="McEvoy S.L."/>
            <person name="Sezen U.U."/>
            <person name="Trouern-Trend A."/>
            <person name="McMahon S.M."/>
            <person name="Schaberg P.G."/>
            <person name="Yang J."/>
            <person name="Wegrzyn J.L."/>
            <person name="Swenson N.G."/>
        </authorList>
    </citation>
    <scope>NUCLEOTIDE SEQUENCE</scope>
    <source>
        <strain evidence="2">91603</strain>
    </source>
</reference>
<keyword evidence="3" id="KW-1185">Reference proteome</keyword>
<dbReference type="AlphaFoldDB" id="A0AAD5J456"/>
<dbReference type="EMBL" id="JAJSOW010000100">
    <property type="protein sequence ID" value="KAI9185819.1"/>
    <property type="molecule type" value="Genomic_DNA"/>
</dbReference>
<comment type="caution">
    <text evidence="2">The sequence shown here is derived from an EMBL/GenBank/DDBJ whole genome shotgun (WGS) entry which is preliminary data.</text>
</comment>
<dbReference type="Proteomes" id="UP001064489">
    <property type="component" value="Chromosome 3"/>
</dbReference>
<feature type="domain" description="KIB1-4 beta-propeller" evidence="1">
    <location>
        <begin position="28"/>
        <end position="174"/>
    </location>
</feature>
<reference evidence="2" key="2">
    <citation type="submission" date="2023-02" db="EMBL/GenBank/DDBJ databases">
        <authorList>
            <person name="Swenson N.G."/>
            <person name="Wegrzyn J.L."/>
            <person name="Mcevoy S.L."/>
        </authorList>
    </citation>
    <scope>NUCLEOTIDE SEQUENCE</scope>
    <source>
        <strain evidence="2">91603</strain>
        <tissue evidence="2">Leaf</tissue>
    </source>
</reference>
<proteinExistence type="predicted"/>
<name>A0AAD5J456_ACENE</name>
<dbReference type="PANTHER" id="PTHR33127">
    <property type="entry name" value="TRANSMEMBRANE PROTEIN"/>
    <property type="match status" value="1"/>
</dbReference>
<gene>
    <name evidence="2" type="ORF">LWI28_011015</name>
</gene>
<dbReference type="InterPro" id="IPR005174">
    <property type="entry name" value="KIB1-4_b-propeller"/>
</dbReference>
<accession>A0AAD5J456</accession>